<dbReference type="Pfam" id="PF23097">
    <property type="entry name" value="NOL10_2nd"/>
    <property type="match status" value="1"/>
</dbReference>
<dbReference type="EMBL" id="CCBN010000004">
    <property type="protein sequence ID" value="CDO53099.1"/>
    <property type="molecule type" value="Genomic_DNA"/>
</dbReference>
<dbReference type="InterPro" id="IPR056550">
    <property type="entry name" value="NOL10_2nd"/>
</dbReference>
<dbReference type="InterPro" id="IPR040382">
    <property type="entry name" value="NOL10/Enp2"/>
</dbReference>
<accession>A0A0J9X7J4</accession>
<keyword evidence="3" id="KW-0690">Ribosome biogenesis</keyword>
<sequence>MVLKSTPGANVPVYQIAGANTSRALPDWLARKRKRSLKNDPEYANRIELIQDFEFEEASIKLKVTRDGQFCMATGTYKPQIHVYDFSQLSLKFDRHTDAENIDFEILSDDWTKSIHLQNDRSIEFHTQGGIHSKSRIPKFGRSLTYNPQNCDVIVGASGNEVYRLNVDQGRFLAPFEVDSDGVNSVAINPVHGLLGFGLENGTVEFWDPRSRRRAAQLNIGGGGHGLGGGVTALSFRNDGLNVGFGTHEGNTLLFDLRASEPYVQKDQGYGFPIKKVMWIESNGGGNSSKVLTADKRIVKLWDRVDGKPYTSIEPTVDINDIEYIPDTGMFLMANEGIPMHTYYVPSIGPAPQWCSFLDSITEELEEKPSSTVYDNYKFVTKKELVALNLGHLIGSNVVKSYMHGYFIDIRLYEQARLISNPFAYKEHREREIKKKIEKERETRIRSTGPDVKVKVNKDIAKRLVTNGEEDKLADDRFKNMFEDEDFTVDVTSHEFRMINPVSSTIKPGGNRDGGMGPDRERLRGKTAAELSDEERLESQDKRKRGGAFDDDDSVEEESSSDEEEDYEAKQARLAKEAREAKKKAKQEERREKQALAKQEFMSSLPSMRTVDMTGNGLQGNKDVAFEDLYDDVDEKEKEIAELKSNVKRGPRGEMELTFVPKPKPKRVKRQDNDDDEEHDGDNEGEEKQDKGRTKQRFDGRRRASKNTFRGL</sequence>
<dbReference type="OrthoDB" id="273340at2759"/>
<evidence type="ECO:0000256" key="11">
    <source>
        <dbReference type="SAM" id="MobiDB-lite"/>
    </source>
</evidence>
<dbReference type="Gene3D" id="2.130.10.10">
    <property type="entry name" value="YVTN repeat-like/Quinoprotein amine dehydrogenase"/>
    <property type="match status" value="1"/>
</dbReference>
<dbReference type="InterPro" id="IPR015943">
    <property type="entry name" value="WD40/YVTN_repeat-like_dom_sf"/>
</dbReference>
<evidence type="ECO:0000256" key="5">
    <source>
        <dbReference type="ARBA" id="ARBA00022553"/>
    </source>
</evidence>
<evidence type="ECO:0000259" key="12">
    <source>
        <dbReference type="Pfam" id="PF08159"/>
    </source>
</evidence>
<evidence type="ECO:0000256" key="1">
    <source>
        <dbReference type="ARBA" id="ARBA00004604"/>
    </source>
</evidence>
<feature type="compositionally biased region" description="Acidic residues" evidence="11">
    <location>
        <begin position="673"/>
        <end position="685"/>
    </location>
</feature>
<feature type="region of interest" description="Disordered" evidence="11">
    <location>
        <begin position="500"/>
        <end position="622"/>
    </location>
</feature>
<evidence type="ECO:0000256" key="3">
    <source>
        <dbReference type="ARBA" id="ARBA00022517"/>
    </source>
</evidence>
<reference evidence="15" key="1">
    <citation type="submission" date="2014-03" db="EMBL/GenBank/DDBJ databases">
        <authorList>
            <person name="Casaregola S."/>
        </authorList>
    </citation>
    <scope>NUCLEOTIDE SEQUENCE [LARGE SCALE GENOMIC DNA]</scope>
    <source>
        <strain evidence="15">CLIB 918</strain>
    </source>
</reference>
<evidence type="ECO:0000259" key="13">
    <source>
        <dbReference type="Pfam" id="PF23097"/>
    </source>
</evidence>
<comment type="subunit">
    <text evidence="10">Component of the 90S pre-ribosomes.</text>
</comment>
<evidence type="ECO:0000256" key="9">
    <source>
        <dbReference type="ARBA" id="ARBA00058105"/>
    </source>
</evidence>
<evidence type="ECO:0000256" key="8">
    <source>
        <dbReference type="ARBA" id="ARBA00023242"/>
    </source>
</evidence>
<feature type="compositionally biased region" description="Basic and acidic residues" evidence="11">
    <location>
        <begin position="686"/>
        <end position="702"/>
    </location>
</feature>
<comment type="caution">
    <text evidence="15">The sequence shown here is derived from an EMBL/GenBank/DDBJ whole genome shotgun (WGS) entry which is preliminary data.</text>
</comment>
<feature type="domain" description="Nucleolar protein 10-like second" evidence="13">
    <location>
        <begin position="373"/>
        <end position="421"/>
    </location>
</feature>
<dbReference type="Pfam" id="PF08159">
    <property type="entry name" value="NUC153"/>
    <property type="match status" value="1"/>
</dbReference>
<keyword evidence="8" id="KW-0539">Nucleus</keyword>
<evidence type="ECO:0000256" key="4">
    <source>
        <dbReference type="ARBA" id="ARBA00022552"/>
    </source>
</evidence>
<evidence type="ECO:0000313" key="16">
    <source>
        <dbReference type="Proteomes" id="UP000242525"/>
    </source>
</evidence>
<dbReference type="GO" id="GO:0032040">
    <property type="term" value="C:small-subunit processome"/>
    <property type="evidence" value="ECO:0007669"/>
    <property type="project" value="TreeGrafter"/>
</dbReference>
<organism evidence="15 16">
    <name type="scientific">Geotrichum candidum</name>
    <name type="common">Oospora lactis</name>
    <name type="synonym">Dipodascus geotrichum</name>
    <dbReference type="NCBI Taxonomy" id="1173061"/>
    <lineage>
        <taxon>Eukaryota</taxon>
        <taxon>Fungi</taxon>
        <taxon>Dikarya</taxon>
        <taxon>Ascomycota</taxon>
        <taxon>Saccharomycotina</taxon>
        <taxon>Dipodascomycetes</taxon>
        <taxon>Dipodascales</taxon>
        <taxon>Dipodascaceae</taxon>
        <taxon>Geotrichum</taxon>
    </lineage>
</organism>
<dbReference type="FunFam" id="2.130.10.10:FF:000537">
    <property type="entry name" value="Ribosome biogenesis protein ENP2"/>
    <property type="match status" value="1"/>
</dbReference>
<dbReference type="InterPro" id="IPR012580">
    <property type="entry name" value="NUC153"/>
</dbReference>
<evidence type="ECO:0000256" key="6">
    <source>
        <dbReference type="ARBA" id="ARBA00022574"/>
    </source>
</evidence>
<dbReference type="InterPro" id="IPR056551">
    <property type="entry name" value="Beta-prop_NOL10_N"/>
</dbReference>
<gene>
    <name evidence="15" type="ORF">BN980_GECA04s04355g</name>
</gene>
<dbReference type="PANTHER" id="PTHR14927:SF0">
    <property type="entry name" value="NUCLEOLAR PROTEIN 10"/>
    <property type="match status" value="1"/>
</dbReference>
<dbReference type="PANTHER" id="PTHR14927">
    <property type="entry name" value="NUCLEOLAR PROTEIN 10"/>
    <property type="match status" value="1"/>
</dbReference>
<feature type="region of interest" description="Disordered" evidence="11">
    <location>
        <begin position="642"/>
        <end position="712"/>
    </location>
</feature>
<dbReference type="Proteomes" id="UP000242525">
    <property type="component" value="Unassembled WGS sequence"/>
</dbReference>
<protein>
    <submittedName>
        <fullName evidence="15">Similar to Saccharomyces cerevisiae YGR145W ENP2 Essential nucleolar proteinn, required for biogenesis of the small ribosomal subunit</fullName>
    </submittedName>
</protein>
<evidence type="ECO:0000313" key="15">
    <source>
        <dbReference type="EMBL" id="CDO53099.1"/>
    </source>
</evidence>
<dbReference type="Pfam" id="PF23098">
    <property type="entry name" value="Beta-prop_NOL10_N"/>
    <property type="match status" value="1"/>
</dbReference>
<comment type="function">
    <text evidence="9">May be involved in rRNA-processing and ribosome biosynthesis.</text>
</comment>
<evidence type="ECO:0000256" key="7">
    <source>
        <dbReference type="ARBA" id="ARBA00022737"/>
    </source>
</evidence>
<evidence type="ECO:0000259" key="14">
    <source>
        <dbReference type="Pfam" id="PF23098"/>
    </source>
</evidence>
<dbReference type="SUPFAM" id="SSF50978">
    <property type="entry name" value="WD40 repeat-like"/>
    <property type="match status" value="1"/>
</dbReference>
<evidence type="ECO:0000256" key="10">
    <source>
        <dbReference type="ARBA" id="ARBA00064135"/>
    </source>
</evidence>
<keyword evidence="5" id="KW-0597">Phosphoprotein</keyword>
<feature type="domain" description="Nucleolar protein 10-like N-terminal" evidence="14">
    <location>
        <begin position="21"/>
        <end position="370"/>
    </location>
</feature>
<dbReference type="STRING" id="1173061.A0A0J9X7J4"/>
<dbReference type="InterPro" id="IPR036322">
    <property type="entry name" value="WD40_repeat_dom_sf"/>
</dbReference>
<dbReference type="GO" id="GO:0000462">
    <property type="term" value="P:maturation of SSU-rRNA from tricistronic rRNA transcript (SSU-rRNA, 5.8S rRNA, LSU-rRNA)"/>
    <property type="evidence" value="ECO:0007669"/>
    <property type="project" value="TreeGrafter"/>
</dbReference>
<keyword evidence="6" id="KW-0853">WD repeat</keyword>
<evidence type="ECO:0000256" key="2">
    <source>
        <dbReference type="ARBA" id="ARBA00005264"/>
    </source>
</evidence>
<keyword evidence="7" id="KW-0677">Repeat</keyword>
<name>A0A0J9X7J4_GEOCN</name>
<feature type="compositionally biased region" description="Acidic residues" evidence="11">
    <location>
        <begin position="549"/>
        <end position="567"/>
    </location>
</feature>
<dbReference type="GO" id="GO:0030686">
    <property type="term" value="C:90S preribosome"/>
    <property type="evidence" value="ECO:0007669"/>
    <property type="project" value="TreeGrafter"/>
</dbReference>
<dbReference type="AlphaFoldDB" id="A0A0J9X7J4"/>
<comment type="subcellular location">
    <subcellularLocation>
        <location evidence="1">Nucleus</location>
        <location evidence="1">Nucleolus</location>
    </subcellularLocation>
</comment>
<keyword evidence="4" id="KW-0698">rRNA processing</keyword>
<keyword evidence="16" id="KW-1185">Reference proteome</keyword>
<feature type="compositionally biased region" description="Basic and acidic residues" evidence="11">
    <location>
        <begin position="568"/>
        <end position="595"/>
    </location>
</feature>
<feature type="domain" description="NUC153" evidence="12">
    <location>
        <begin position="475"/>
        <end position="502"/>
    </location>
</feature>
<proteinExistence type="inferred from homology"/>
<comment type="similarity">
    <text evidence="2">Belongs to the WD repeat NOL10/ENP2 family.</text>
</comment>